<feature type="compositionally biased region" description="Gly residues" evidence="8">
    <location>
        <begin position="155"/>
        <end position="168"/>
    </location>
</feature>
<dbReference type="GO" id="GO:0000974">
    <property type="term" value="C:Prp19 complex"/>
    <property type="evidence" value="ECO:0007669"/>
    <property type="project" value="TreeGrafter"/>
</dbReference>
<gene>
    <name evidence="9" type="ORF">CBR_g18651</name>
</gene>
<dbReference type="Pfam" id="PF08231">
    <property type="entry name" value="SYF2"/>
    <property type="match status" value="1"/>
</dbReference>
<dbReference type="OrthoDB" id="199717at2759"/>
<dbReference type="Gramene" id="GBG61059">
    <property type="protein sequence ID" value="GBG61059"/>
    <property type="gene ID" value="CBR_g18651"/>
</dbReference>
<reference evidence="9 10" key="1">
    <citation type="journal article" date="2018" name="Cell">
        <title>The Chara Genome: Secondary Complexity and Implications for Plant Terrestrialization.</title>
        <authorList>
            <person name="Nishiyama T."/>
            <person name="Sakayama H."/>
            <person name="Vries J.D."/>
            <person name="Buschmann H."/>
            <person name="Saint-Marcoux D."/>
            <person name="Ullrich K.K."/>
            <person name="Haas F.B."/>
            <person name="Vanderstraeten L."/>
            <person name="Becker D."/>
            <person name="Lang D."/>
            <person name="Vosolsobe S."/>
            <person name="Rombauts S."/>
            <person name="Wilhelmsson P.K.I."/>
            <person name="Janitza P."/>
            <person name="Kern R."/>
            <person name="Heyl A."/>
            <person name="Rumpler F."/>
            <person name="Villalobos L.I.A.C."/>
            <person name="Clay J.M."/>
            <person name="Skokan R."/>
            <person name="Toyoda A."/>
            <person name="Suzuki Y."/>
            <person name="Kagoshima H."/>
            <person name="Schijlen E."/>
            <person name="Tajeshwar N."/>
            <person name="Catarino B."/>
            <person name="Hetherington A.J."/>
            <person name="Saltykova A."/>
            <person name="Bonnot C."/>
            <person name="Breuninger H."/>
            <person name="Symeonidi A."/>
            <person name="Radhakrishnan G.V."/>
            <person name="Van Nieuwerburgh F."/>
            <person name="Deforce D."/>
            <person name="Chang C."/>
            <person name="Karol K.G."/>
            <person name="Hedrich R."/>
            <person name="Ulvskov P."/>
            <person name="Glockner G."/>
            <person name="Delwiche C.F."/>
            <person name="Petrasek J."/>
            <person name="Van de Peer Y."/>
            <person name="Friml J."/>
            <person name="Beilby M."/>
            <person name="Dolan L."/>
            <person name="Kohara Y."/>
            <person name="Sugano S."/>
            <person name="Fujiyama A."/>
            <person name="Delaux P.-M."/>
            <person name="Quint M."/>
            <person name="TheiBen G."/>
            <person name="Hagemann M."/>
            <person name="Harholt J."/>
            <person name="Dunand C."/>
            <person name="Zachgo S."/>
            <person name="Langdale J."/>
            <person name="Maumus F."/>
            <person name="Straeten D.V.D."/>
            <person name="Gould S.B."/>
            <person name="Rensing S.A."/>
        </authorList>
    </citation>
    <scope>NUCLEOTIDE SEQUENCE [LARGE SCALE GENOMIC DNA]</scope>
    <source>
        <strain evidence="9 10">S276</strain>
    </source>
</reference>
<dbReference type="GO" id="GO:0000398">
    <property type="term" value="P:mRNA splicing, via spliceosome"/>
    <property type="evidence" value="ECO:0007669"/>
    <property type="project" value="UniProtKB-UniRule"/>
</dbReference>
<organism evidence="9 10">
    <name type="scientific">Chara braunii</name>
    <name type="common">Braun's stonewort</name>
    <dbReference type="NCBI Taxonomy" id="69332"/>
    <lineage>
        <taxon>Eukaryota</taxon>
        <taxon>Viridiplantae</taxon>
        <taxon>Streptophyta</taxon>
        <taxon>Charophyceae</taxon>
        <taxon>Charales</taxon>
        <taxon>Characeae</taxon>
        <taxon>Chara</taxon>
    </lineage>
</organism>
<dbReference type="GO" id="GO:0071013">
    <property type="term" value="C:catalytic step 2 spliceosome"/>
    <property type="evidence" value="ECO:0007669"/>
    <property type="project" value="TreeGrafter"/>
</dbReference>
<evidence type="ECO:0000313" key="9">
    <source>
        <dbReference type="EMBL" id="GBG61059.1"/>
    </source>
</evidence>
<keyword evidence="4 7" id="KW-0747">Spliceosome</keyword>
<dbReference type="GO" id="GO:0071014">
    <property type="term" value="C:post-mRNA release spliceosomal complex"/>
    <property type="evidence" value="ECO:0007669"/>
    <property type="project" value="TreeGrafter"/>
</dbReference>
<evidence type="ECO:0000256" key="3">
    <source>
        <dbReference type="ARBA" id="ARBA00022664"/>
    </source>
</evidence>
<keyword evidence="10" id="KW-1185">Reference proteome</keyword>
<keyword evidence="3 7" id="KW-0507">mRNA processing</keyword>
<name>A0A388JTB1_CHABU</name>
<proteinExistence type="inferred from homology"/>
<evidence type="ECO:0000256" key="1">
    <source>
        <dbReference type="ARBA" id="ARBA00004123"/>
    </source>
</evidence>
<evidence type="ECO:0000256" key="2">
    <source>
        <dbReference type="ARBA" id="ARBA00010028"/>
    </source>
</evidence>
<accession>A0A388JTB1</accession>
<dbReference type="AlphaFoldDB" id="A0A388JTB1"/>
<dbReference type="InterPro" id="IPR013260">
    <property type="entry name" value="mRNA_splic_SYF2"/>
</dbReference>
<feature type="compositionally biased region" description="Gly residues" evidence="8">
    <location>
        <begin position="50"/>
        <end position="59"/>
    </location>
</feature>
<feature type="region of interest" description="Disordered" evidence="8">
    <location>
        <begin position="306"/>
        <end position="327"/>
    </location>
</feature>
<keyword evidence="6 7" id="KW-0539">Nucleus</keyword>
<dbReference type="PANTHER" id="PTHR13264">
    <property type="entry name" value="GCIP-INTERACTING PROTEIN P29"/>
    <property type="match status" value="1"/>
</dbReference>
<protein>
    <recommendedName>
        <fullName evidence="7">Pre-mRNA-splicing factor SYF2</fullName>
    </recommendedName>
</protein>
<feature type="compositionally biased region" description="Basic and acidic residues" evidence="8">
    <location>
        <begin position="306"/>
        <end position="317"/>
    </location>
</feature>
<evidence type="ECO:0000256" key="8">
    <source>
        <dbReference type="SAM" id="MobiDB-lite"/>
    </source>
</evidence>
<evidence type="ECO:0000256" key="4">
    <source>
        <dbReference type="ARBA" id="ARBA00022728"/>
    </source>
</evidence>
<evidence type="ECO:0000256" key="5">
    <source>
        <dbReference type="ARBA" id="ARBA00023187"/>
    </source>
</evidence>
<dbReference type="Proteomes" id="UP000265515">
    <property type="component" value="Unassembled WGS sequence"/>
</dbReference>
<dbReference type="STRING" id="69332.A0A388JTB1"/>
<feature type="region of interest" description="Disordered" evidence="8">
    <location>
        <begin position="48"/>
        <end position="192"/>
    </location>
</feature>
<comment type="subcellular location">
    <subcellularLocation>
        <location evidence="1 7">Nucleus</location>
    </subcellularLocation>
</comment>
<evidence type="ECO:0000313" key="10">
    <source>
        <dbReference type="Proteomes" id="UP000265515"/>
    </source>
</evidence>
<comment type="subunit">
    <text evidence="7">May be part of a spliceosome complex.</text>
</comment>
<comment type="function">
    <text evidence="7">Involved in pre-mRNA splicing.</text>
</comment>
<evidence type="ECO:0000256" key="6">
    <source>
        <dbReference type="ARBA" id="ARBA00023242"/>
    </source>
</evidence>
<feature type="compositionally biased region" description="Basic and acidic residues" evidence="8">
    <location>
        <begin position="217"/>
        <end position="226"/>
    </location>
</feature>
<evidence type="ECO:0000256" key="7">
    <source>
        <dbReference type="RuleBase" id="RU367148"/>
    </source>
</evidence>
<comment type="similarity">
    <text evidence="2 7">Belongs to the SYF2 family.</text>
</comment>
<comment type="caution">
    <text evidence="9">The sequence shown here is derived from an EMBL/GenBank/DDBJ whole genome shotgun (WGS) entry which is preliminary data.</text>
</comment>
<feature type="region of interest" description="Disordered" evidence="8">
    <location>
        <begin position="207"/>
        <end position="236"/>
    </location>
</feature>
<dbReference type="EMBL" id="BFEA01000016">
    <property type="protein sequence ID" value="GBG61059.1"/>
    <property type="molecule type" value="Genomic_DNA"/>
</dbReference>
<keyword evidence="5 7" id="KW-0508">mRNA splicing</keyword>
<sequence length="420" mass="45379">MAGLLNPRAHPDCINAGNPVHECSDYCLRKIAERRALREEQQQALLAARGGEGGGALGGGEEDGGSKGAGANSLPAAFGRVRSVKRRREGEEGRVGDGAFVAGNKRGDSIASSSTTAGEGKAAGLMPRVSSGGSWGGGAEQQQQQPHRHREDGTSGAGLGARGRAGDNGGDDDDVGPAEGDGGGDPLAGLDERGRKLFELRLKLNQARKSNQSAVVAERKREDAPPESRGMSKARWLEEREKKLGRQLEANGLDMSKAFMLDTQDEAEKKYKKWEKKSAPFGGDVFNQRTLYKAYLKRTKDVPPEAVEDYQKRKGAELEGDERGDDGAGRVVLGDGVVVHGVGLGAAQVPAENVDRMVAELGKRVSKRKAFSRRRKFYEEKDIDYINERNAHFNRKIERAFGKYTVEIKNNLERGTALPD</sequence>
<dbReference type="PANTHER" id="PTHR13264:SF5">
    <property type="entry name" value="PRE-MRNA-SPLICING FACTOR SYF2"/>
    <property type="match status" value="1"/>
</dbReference>